<dbReference type="PROSITE" id="PS50112">
    <property type="entry name" value="PAS"/>
    <property type="match status" value="1"/>
</dbReference>
<feature type="compositionally biased region" description="Polar residues" evidence="5">
    <location>
        <begin position="1"/>
        <end position="30"/>
    </location>
</feature>
<organism evidence="8 9">
    <name type="scientific">marine gamma proteobacterium HTCC2143</name>
    <dbReference type="NCBI Taxonomy" id="247633"/>
    <lineage>
        <taxon>Bacteria</taxon>
        <taxon>Pseudomonadati</taxon>
        <taxon>Pseudomonadota</taxon>
        <taxon>Gammaproteobacteria</taxon>
        <taxon>Cellvibrionales</taxon>
        <taxon>Spongiibacteraceae</taxon>
        <taxon>BD1-7 clade</taxon>
    </lineage>
</organism>
<dbReference type="eggNOG" id="COG0642">
    <property type="taxonomic scope" value="Bacteria"/>
</dbReference>
<evidence type="ECO:0000256" key="3">
    <source>
        <dbReference type="ARBA" id="ARBA00022553"/>
    </source>
</evidence>
<dbReference type="SMART" id="SM00387">
    <property type="entry name" value="HATPase_c"/>
    <property type="match status" value="1"/>
</dbReference>
<name>A0YG68_9GAMM</name>
<dbReference type="Pfam" id="PF13188">
    <property type="entry name" value="PAS_8"/>
    <property type="match status" value="1"/>
</dbReference>
<feature type="domain" description="PAS" evidence="7">
    <location>
        <begin position="92"/>
        <end position="128"/>
    </location>
</feature>
<dbReference type="STRING" id="247633.GP2143_10992"/>
<feature type="region of interest" description="Disordered" evidence="5">
    <location>
        <begin position="1"/>
        <end position="33"/>
    </location>
</feature>
<evidence type="ECO:0000256" key="5">
    <source>
        <dbReference type="SAM" id="MobiDB-lite"/>
    </source>
</evidence>
<dbReference type="CDD" id="cd00082">
    <property type="entry name" value="HisKA"/>
    <property type="match status" value="1"/>
</dbReference>
<dbReference type="CDD" id="cd00130">
    <property type="entry name" value="PAS"/>
    <property type="match status" value="1"/>
</dbReference>
<evidence type="ECO:0000313" key="9">
    <source>
        <dbReference type="Proteomes" id="UP000004931"/>
    </source>
</evidence>
<dbReference type="InterPro" id="IPR003594">
    <property type="entry name" value="HATPase_dom"/>
</dbReference>
<dbReference type="Pfam" id="PF00512">
    <property type="entry name" value="HisKA"/>
    <property type="match status" value="1"/>
</dbReference>
<dbReference type="Gene3D" id="1.10.287.130">
    <property type="match status" value="1"/>
</dbReference>
<evidence type="ECO:0000256" key="1">
    <source>
        <dbReference type="ARBA" id="ARBA00000085"/>
    </source>
</evidence>
<dbReference type="InterPro" id="IPR003661">
    <property type="entry name" value="HisK_dim/P_dom"/>
</dbReference>
<accession>A0YG68</accession>
<dbReference type="OrthoDB" id="9776727at2"/>
<evidence type="ECO:0000256" key="2">
    <source>
        <dbReference type="ARBA" id="ARBA00012438"/>
    </source>
</evidence>
<keyword evidence="3" id="KW-0597">Phosphoprotein</keyword>
<dbReference type="EMBL" id="AAVT01000010">
    <property type="protein sequence ID" value="EAW30094.1"/>
    <property type="molecule type" value="Genomic_DNA"/>
</dbReference>
<dbReference type="Gene3D" id="3.30.450.20">
    <property type="entry name" value="PAS domain"/>
    <property type="match status" value="1"/>
</dbReference>
<dbReference type="SUPFAM" id="SSF47384">
    <property type="entry name" value="Homodimeric domain of signal transducing histidine kinase"/>
    <property type="match status" value="1"/>
</dbReference>
<dbReference type="Gene3D" id="3.30.565.10">
    <property type="entry name" value="Histidine kinase-like ATPase, C-terminal domain"/>
    <property type="match status" value="1"/>
</dbReference>
<dbReference type="SUPFAM" id="SSF55874">
    <property type="entry name" value="ATPase domain of HSP90 chaperone/DNA topoisomerase II/histidine kinase"/>
    <property type="match status" value="1"/>
</dbReference>
<dbReference type="InterPro" id="IPR036097">
    <property type="entry name" value="HisK_dim/P_sf"/>
</dbReference>
<comment type="caution">
    <text evidence="8">The sequence shown here is derived from an EMBL/GenBank/DDBJ whole genome shotgun (WGS) entry which is preliminary data.</text>
</comment>
<reference evidence="8 9" key="1">
    <citation type="journal article" date="2010" name="J. Bacteriol.">
        <title>Genome sequence of the oligotrophic marine Gammaproteobacterium HTCC2143, isolated from the Oregon Coast.</title>
        <authorList>
            <person name="Oh H.M."/>
            <person name="Kang I."/>
            <person name="Ferriera S."/>
            <person name="Giovannoni S.J."/>
            <person name="Cho J.C."/>
        </authorList>
    </citation>
    <scope>NUCLEOTIDE SEQUENCE [LARGE SCALE GENOMIC DNA]</scope>
    <source>
        <strain evidence="8 9">HTCC2143</strain>
    </source>
</reference>
<evidence type="ECO:0000256" key="4">
    <source>
        <dbReference type="SAM" id="Coils"/>
    </source>
</evidence>
<protein>
    <recommendedName>
        <fullName evidence="2">histidine kinase</fullName>
        <ecNumber evidence="2">2.7.13.3</ecNumber>
    </recommendedName>
</protein>
<dbReference type="Proteomes" id="UP000004931">
    <property type="component" value="Unassembled WGS sequence"/>
</dbReference>
<dbReference type="SMART" id="SM00388">
    <property type="entry name" value="HisKA"/>
    <property type="match status" value="1"/>
</dbReference>
<dbReference type="PRINTS" id="PR00344">
    <property type="entry name" value="BCTRLSENSOR"/>
</dbReference>
<dbReference type="GO" id="GO:0000155">
    <property type="term" value="F:phosphorelay sensor kinase activity"/>
    <property type="evidence" value="ECO:0007669"/>
    <property type="project" value="InterPro"/>
</dbReference>
<feature type="domain" description="Histidine kinase" evidence="6">
    <location>
        <begin position="207"/>
        <end position="415"/>
    </location>
</feature>
<dbReference type="PANTHER" id="PTHR43065">
    <property type="entry name" value="SENSOR HISTIDINE KINASE"/>
    <property type="match status" value="1"/>
</dbReference>
<dbReference type="InterPro" id="IPR000014">
    <property type="entry name" value="PAS"/>
</dbReference>
<dbReference type="AlphaFoldDB" id="A0YG68"/>
<sequence>MPSPVVENSHSPTSVSNSAQELLSGSNPLLSDNVRPIRDREELMTAFEVFNSMSAQLAETYHDMEEQVGSLNNELHVVAEQRLQELKEKEQVTNRLENLLNIMPAGVVVLDSRGRVTQCNPAAEDFLGEPLLGEIWRTVIKRSFAPQVDDGHEISLKDGRRISMVTRSMNGESGQLILLTDLTETRELQHRLDRHRRLSEMGRMMSSLAHQIRTPLSAAMLYAGHLCDSDLTPEQSQRFSDKVLSRLNHLDQQVKDMLLFVKGDVKQTDTITVEELFSALEAAMEVSVSSSQATCIINNSCAATTIQCNRDTMVGALMNLVTNAIQSRPSSVEITITASIIGDSQLQLMIVDNGPGFDNKILKSLQEPFFTTKPQGTGLGLAVVRAVTQAHQGEFEIRSESGVGTVAILTLPVLMSAASAVTVSVEPGSQSL</sequence>
<dbReference type="InterPro" id="IPR036890">
    <property type="entry name" value="HATPase_C_sf"/>
</dbReference>
<keyword evidence="9" id="KW-1185">Reference proteome</keyword>
<comment type="catalytic activity">
    <reaction evidence="1">
        <text>ATP + protein L-histidine = ADP + protein N-phospho-L-histidine.</text>
        <dbReference type="EC" id="2.7.13.3"/>
    </reaction>
</comment>
<dbReference type="PROSITE" id="PS50109">
    <property type="entry name" value="HIS_KIN"/>
    <property type="match status" value="1"/>
</dbReference>
<dbReference type="PANTHER" id="PTHR43065:SF29">
    <property type="entry name" value="SENSOR PROTEIN KINASE FLES"/>
    <property type="match status" value="1"/>
</dbReference>
<dbReference type="EC" id="2.7.13.3" evidence="2"/>
<dbReference type="SUPFAM" id="SSF55785">
    <property type="entry name" value="PYP-like sensor domain (PAS domain)"/>
    <property type="match status" value="1"/>
</dbReference>
<dbReference type="Pfam" id="PF02518">
    <property type="entry name" value="HATPase_c"/>
    <property type="match status" value="1"/>
</dbReference>
<dbReference type="InterPro" id="IPR004358">
    <property type="entry name" value="Sig_transdc_His_kin-like_C"/>
</dbReference>
<feature type="coiled-coil region" evidence="4">
    <location>
        <begin position="54"/>
        <end position="99"/>
    </location>
</feature>
<dbReference type="SMART" id="SM00091">
    <property type="entry name" value="PAS"/>
    <property type="match status" value="1"/>
</dbReference>
<dbReference type="InterPro" id="IPR035965">
    <property type="entry name" value="PAS-like_dom_sf"/>
</dbReference>
<dbReference type="InterPro" id="IPR005467">
    <property type="entry name" value="His_kinase_dom"/>
</dbReference>
<gene>
    <name evidence="8" type="ORF">GP2143_10992</name>
</gene>
<proteinExistence type="predicted"/>
<keyword evidence="4" id="KW-0175">Coiled coil</keyword>
<evidence type="ECO:0000259" key="7">
    <source>
        <dbReference type="PROSITE" id="PS50112"/>
    </source>
</evidence>
<evidence type="ECO:0000313" key="8">
    <source>
        <dbReference type="EMBL" id="EAW30094.1"/>
    </source>
</evidence>
<evidence type="ECO:0000259" key="6">
    <source>
        <dbReference type="PROSITE" id="PS50109"/>
    </source>
</evidence>